<accession>A0A8S5M7H8</accession>
<reference evidence="1" key="1">
    <citation type="journal article" date="2021" name="Proc. Natl. Acad. Sci. U.S.A.">
        <title>A Catalog of Tens of Thousands of Viruses from Human Metagenomes Reveals Hidden Associations with Chronic Diseases.</title>
        <authorList>
            <person name="Tisza M.J."/>
            <person name="Buck C.B."/>
        </authorList>
    </citation>
    <scope>NUCLEOTIDE SEQUENCE</scope>
    <source>
        <strain evidence="1">Ctrgt10</strain>
    </source>
</reference>
<protein>
    <submittedName>
        <fullName evidence="1">Uncharacterized protein</fullName>
    </submittedName>
</protein>
<dbReference type="EMBL" id="BK014839">
    <property type="protein sequence ID" value="DAD78190.1"/>
    <property type="molecule type" value="Genomic_DNA"/>
</dbReference>
<name>A0A8S5M7H8_9CAUD</name>
<sequence>MHLSCARCYTCIHIHIPLFQEQRQKALLFCMLKIIKSQFTNCFNVRFRLNYYIIVRNI</sequence>
<organism evidence="1">
    <name type="scientific">Siphoviridae sp. ctrgt10</name>
    <dbReference type="NCBI Taxonomy" id="2826479"/>
    <lineage>
        <taxon>Viruses</taxon>
        <taxon>Duplodnaviria</taxon>
        <taxon>Heunggongvirae</taxon>
        <taxon>Uroviricota</taxon>
        <taxon>Caudoviricetes</taxon>
    </lineage>
</organism>
<evidence type="ECO:0000313" key="1">
    <source>
        <dbReference type="EMBL" id="DAD78190.1"/>
    </source>
</evidence>
<proteinExistence type="predicted"/>